<gene>
    <name evidence="2" type="primary">Dvir\GJ15290</name>
    <name evidence="2" type="ORF">Dvir_GJ15290</name>
</gene>
<organism evidence="2 3">
    <name type="scientific">Drosophila virilis</name>
    <name type="common">Fruit fly</name>
    <dbReference type="NCBI Taxonomy" id="7244"/>
    <lineage>
        <taxon>Eukaryota</taxon>
        <taxon>Metazoa</taxon>
        <taxon>Ecdysozoa</taxon>
        <taxon>Arthropoda</taxon>
        <taxon>Hexapoda</taxon>
        <taxon>Insecta</taxon>
        <taxon>Pterygota</taxon>
        <taxon>Neoptera</taxon>
        <taxon>Endopterygota</taxon>
        <taxon>Diptera</taxon>
        <taxon>Brachycera</taxon>
        <taxon>Muscomorpha</taxon>
        <taxon>Ephydroidea</taxon>
        <taxon>Drosophilidae</taxon>
        <taxon>Drosophila</taxon>
    </lineage>
</organism>
<dbReference type="InParanoid" id="B4LR35"/>
<dbReference type="AlphaFoldDB" id="B4LR35"/>
<keyword evidence="3" id="KW-1185">Reference proteome</keyword>
<reference evidence="2 3" key="1">
    <citation type="journal article" date="2007" name="Nature">
        <title>Evolution of genes and genomes on the Drosophila phylogeny.</title>
        <authorList>
            <consortium name="Drosophila 12 Genomes Consortium"/>
            <person name="Clark A.G."/>
            <person name="Eisen M.B."/>
            <person name="Smith D.R."/>
            <person name="Bergman C.M."/>
            <person name="Oliver B."/>
            <person name="Markow T.A."/>
            <person name="Kaufman T.C."/>
            <person name="Kellis M."/>
            <person name="Gelbart W."/>
            <person name="Iyer V.N."/>
            <person name="Pollard D.A."/>
            <person name="Sackton T.B."/>
            <person name="Larracuente A.M."/>
            <person name="Singh N.D."/>
            <person name="Abad J.P."/>
            <person name="Abt D.N."/>
            <person name="Adryan B."/>
            <person name="Aguade M."/>
            <person name="Akashi H."/>
            <person name="Anderson W.W."/>
            <person name="Aquadro C.F."/>
            <person name="Ardell D.H."/>
            <person name="Arguello R."/>
            <person name="Artieri C.G."/>
            <person name="Barbash D.A."/>
            <person name="Barker D."/>
            <person name="Barsanti P."/>
            <person name="Batterham P."/>
            <person name="Batzoglou S."/>
            <person name="Begun D."/>
            <person name="Bhutkar A."/>
            <person name="Blanco E."/>
            <person name="Bosak S.A."/>
            <person name="Bradley R.K."/>
            <person name="Brand A.D."/>
            <person name="Brent M.R."/>
            <person name="Brooks A.N."/>
            <person name="Brown R.H."/>
            <person name="Butlin R.K."/>
            <person name="Caggese C."/>
            <person name="Calvi B.R."/>
            <person name="Bernardo de Carvalho A."/>
            <person name="Caspi A."/>
            <person name="Castrezana S."/>
            <person name="Celniker S.E."/>
            <person name="Chang J.L."/>
            <person name="Chapple C."/>
            <person name="Chatterji S."/>
            <person name="Chinwalla A."/>
            <person name="Civetta A."/>
            <person name="Clifton S.W."/>
            <person name="Comeron J.M."/>
            <person name="Costello J.C."/>
            <person name="Coyne J.A."/>
            <person name="Daub J."/>
            <person name="David R.G."/>
            <person name="Delcher A.L."/>
            <person name="Delehaunty K."/>
            <person name="Do C.B."/>
            <person name="Ebling H."/>
            <person name="Edwards K."/>
            <person name="Eickbush T."/>
            <person name="Evans J.D."/>
            <person name="Filipski A."/>
            <person name="Findeiss S."/>
            <person name="Freyhult E."/>
            <person name="Fulton L."/>
            <person name="Fulton R."/>
            <person name="Garcia A.C."/>
            <person name="Gardiner A."/>
            <person name="Garfield D.A."/>
            <person name="Garvin B.E."/>
            <person name="Gibson G."/>
            <person name="Gilbert D."/>
            <person name="Gnerre S."/>
            <person name="Godfrey J."/>
            <person name="Good R."/>
            <person name="Gotea V."/>
            <person name="Gravely B."/>
            <person name="Greenberg A.J."/>
            <person name="Griffiths-Jones S."/>
            <person name="Gross S."/>
            <person name="Guigo R."/>
            <person name="Gustafson E.A."/>
            <person name="Haerty W."/>
            <person name="Hahn M.W."/>
            <person name="Halligan D.L."/>
            <person name="Halpern A.L."/>
            <person name="Halter G.M."/>
            <person name="Han M.V."/>
            <person name="Heger A."/>
            <person name="Hillier L."/>
            <person name="Hinrichs A.S."/>
            <person name="Holmes I."/>
            <person name="Hoskins R.A."/>
            <person name="Hubisz M.J."/>
            <person name="Hultmark D."/>
            <person name="Huntley M.A."/>
            <person name="Jaffe D.B."/>
            <person name="Jagadeeshan S."/>
            <person name="Jeck W.R."/>
            <person name="Johnson J."/>
            <person name="Jones C.D."/>
            <person name="Jordan W.C."/>
            <person name="Karpen G.H."/>
            <person name="Kataoka E."/>
            <person name="Keightley P.D."/>
            <person name="Kheradpour P."/>
            <person name="Kirkness E.F."/>
            <person name="Koerich L.B."/>
            <person name="Kristiansen K."/>
            <person name="Kudrna D."/>
            <person name="Kulathinal R.J."/>
            <person name="Kumar S."/>
            <person name="Kwok R."/>
            <person name="Lander E."/>
            <person name="Langley C.H."/>
            <person name="Lapoint R."/>
            <person name="Lazzaro B.P."/>
            <person name="Lee S.J."/>
            <person name="Levesque L."/>
            <person name="Li R."/>
            <person name="Lin C.F."/>
            <person name="Lin M.F."/>
            <person name="Lindblad-Toh K."/>
            <person name="Llopart A."/>
            <person name="Long M."/>
            <person name="Low L."/>
            <person name="Lozovsky E."/>
            <person name="Lu J."/>
            <person name="Luo M."/>
            <person name="Machado C.A."/>
            <person name="Makalowski W."/>
            <person name="Marzo M."/>
            <person name="Matsuda M."/>
            <person name="Matzkin L."/>
            <person name="McAllister B."/>
            <person name="McBride C.S."/>
            <person name="McKernan B."/>
            <person name="McKernan K."/>
            <person name="Mendez-Lago M."/>
            <person name="Minx P."/>
            <person name="Mollenhauer M.U."/>
            <person name="Montooth K."/>
            <person name="Mount S.M."/>
            <person name="Mu X."/>
            <person name="Myers E."/>
            <person name="Negre B."/>
            <person name="Newfeld S."/>
            <person name="Nielsen R."/>
            <person name="Noor M.A."/>
            <person name="O'Grady P."/>
            <person name="Pachter L."/>
            <person name="Papaceit M."/>
            <person name="Parisi M.J."/>
            <person name="Parisi M."/>
            <person name="Parts L."/>
            <person name="Pedersen J.S."/>
            <person name="Pesole G."/>
            <person name="Phillippy A.M."/>
            <person name="Ponting C.P."/>
            <person name="Pop M."/>
            <person name="Porcelli D."/>
            <person name="Powell J.R."/>
            <person name="Prohaska S."/>
            <person name="Pruitt K."/>
            <person name="Puig M."/>
            <person name="Quesneville H."/>
            <person name="Ram K.R."/>
            <person name="Rand D."/>
            <person name="Rasmussen M.D."/>
            <person name="Reed L.K."/>
            <person name="Reenan R."/>
            <person name="Reily A."/>
            <person name="Remington K.A."/>
            <person name="Rieger T.T."/>
            <person name="Ritchie M.G."/>
            <person name="Robin C."/>
            <person name="Rogers Y.H."/>
            <person name="Rohde C."/>
            <person name="Rozas J."/>
            <person name="Rubenfield M.J."/>
            <person name="Ruiz A."/>
            <person name="Russo S."/>
            <person name="Salzberg S.L."/>
            <person name="Sanchez-Gracia A."/>
            <person name="Saranga D.J."/>
            <person name="Sato H."/>
            <person name="Schaeffer S.W."/>
            <person name="Schatz M.C."/>
            <person name="Schlenke T."/>
            <person name="Schwartz R."/>
            <person name="Segarra C."/>
            <person name="Singh R.S."/>
            <person name="Sirot L."/>
            <person name="Sirota M."/>
            <person name="Sisneros N.B."/>
            <person name="Smith C.D."/>
            <person name="Smith T.F."/>
            <person name="Spieth J."/>
            <person name="Stage D.E."/>
            <person name="Stark A."/>
            <person name="Stephan W."/>
            <person name="Strausberg R.L."/>
            <person name="Strempel S."/>
            <person name="Sturgill D."/>
            <person name="Sutton G."/>
            <person name="Sutton G.G."/>
            <person name="Tao W."/>
            <person name="Teichmann S."/>
            <person name="Tobari Y.N."/>
            <person name="Tomimura Y."/>
            <person name="Tsolas J.M."/>
            <person name="Valente V.L."/>
            <person name="Venter E."/>
            <person name="Venter J.C."/>
            <person name="Vicario S."/>
            <person name="Vieira F.G."/>
            <person name="Vilella A.J."/>
            <person name="Villasante A."/>
            <person name="Walenz B."/>
            <person name="Wang J."/>
            <person name="Wasserman M."/>
            <person name="Watts T."/>
            <person name="Wilson D."/>
            <person name="Wilson R.K."/>
            <person name="Wing R.A."/>
            <person name="Wolfner M.F."/>
            <person name="Wong A."/>
            <person name="Wong G.K."/>
            <person name="Wu C.I."/>
            <person name="Wu G."/>
            <person name="Yamamoto D."/>
            <person name="Yang H.P."/>
            <person name="Yang S.P."/>
            <person name="Yorke J.A."/>
            <person name="Yoshida K."/>
            <person name="Zdobnov E."/>
            <person name="Zhang P."/>
            <person name="Zhang Y."/>
            <person name="Zimin A.V."/>
            <person name="Baldwin J."/>
            <person name="Abdouelleil A."/>
            <person name="Abdulkadir J."/>
            <person name="Abebe A."/>
            <person name="Abera B."/>
            <person name="Abreu J."/>
            <person name="Acer S.C."/>
            <person name="Aftuck L."/>
            <person name="Alexander A."/>
            <person name="An P."/>
            <person name="Anderson E."/>
            <person name="Anderson S."/>
            <person name="Arachi H."/>
            <person name="Azer M."/>
            <person name="Bachantsang P."/>
            <person name="Barry A."/>
            <person name="Bayul T."/>
            <person name="Berlin A."/>
            <person name="Bessette D."/>
            <person name="Bloom T."/>
            <person name="Blye J."/>
            <person name="Boguslavskiy L."/>
            <person name="Bonnet C."/>
            <person name="Boukhgalter B."/>
            <person name="Bourzgui I."/>
            <person name="Brown A."/>
            <person name="Cahill P."/>
            <person name="Channer S."/>
            <person name="Cheshatsang Y."/>
            <person name="Chuda L."/>
            <person name="Citroen M."/>
            <person name="Collymore A."/>
            <person name="Cooke P."/>
            <person name="Costello M."/>
            <person name="D'Aco K."/>
            <person name="Daza R."/>
            <person name="De Haan G."/>
            <person name="DeGray S."/>
            <person name="DeMaso C."/>
            <person name="Dhargay N."/>
            <person name="Dooley K."/>
            <person name="Dooley E."/>
            <person name="Doricent M."/>
            <person name="Dorje P."/>
            <person name="Dorjee K."/>
            <person name="Dupes A."/>
            <person name="Elong R."/>
            <person name="Falk J."/>
            <person name="Farina A."/>
            <person name="Faro S."/>
            <person name="Ferguson D."/>
            <person name="Fisher S."/>
            <person name="Foley C.D."/>
            <person name="Franke A."/>
            <person name="Friedrich D."/>
            <person name="Gadbois L."/>
            <person name="Gearin G."/>
            <person name="Gearin C.R."/>
            <person name="Giannoukos G."/>
            <person name="Goode T."/>
            <person name="Graham J."/>
            <person name="Grandbois E."/>
            <person name="Grewal S."/>
            <person name="Gyaltsen K."/>
            <person name="Hafez N."/>
            <person name="Hagos B."/>
            <person name="Hall J."/>
            <person name="Henson C."/>
            <person name="Hollinger A."/>
            <person name="Honan T."/>
            <person name="Huard M.D."/>
            <person name="Hughes L."/>
            <person name="Hurhula B."/>
            <person name="Husby M.E."/>
            <person name="Kamat A."/>
            <person name="Kanga B."/>
            <person name="Kashin S."/>
            <person name="Khazanovich D."/>
            <person name="Kisner P."/>
            <person name="Lance K."/>
            <person name="Lara M."/>
            <person name="Lee W."/>
            <person name="Lennon N."/>
            <person name="Letendre F."/>
            <person name="LeVine R."/>
            <person name="Lipovsky A."/>
            <person name="Liu X."/>
            <person name="Liu J."/>
            <person name="Liu S."/>
            <person name="Lokyitsang T."/>
            <person name="Lokyitsang Y."/>
            <person name="Lubonja R."/>
            <person name="Lui A."/>
            <person name="MacDonald P."/>
            <person name="Magnisalis V."/>
            <person name="Maru K."/>
            <person name="Matthews C."/>
            <person name="McCusker W."/>
            <person name="McDonough S."/>
            <person name="Mehta T."/>
            <person name="Meldrim J."/>
            <person name="Meneus L."/>
            <person name="Mihai O."/>
            <person name="Mihalev A."/>
            <person name="Mihova T."/>
            <person name="Mittelman R."/>
            <person name="Mlenga V."/>
            <person name="Montmayeur A."/>
            <person name="Mulrain L."/>
            <person name="Navidi A."/>
            <person name="Naylor J."/>
            <person name="Negash T."/>
            <person name="Nguyen T."/>
            <person name="Nguyen N."/>
            <person name="Nicol R."/>
            <person name="Norbu C."/>
            <person name="Norbu N."/>
            <person name="Novod N."/>
            <person name="O'Neill B."/>
            <person name="Osman S."/>
            <person name="Markiewicz E."/>
            <person name="Oyono O.L."/>
            <person name="Patti C."/>
            <person name="Phunkhang P."/>
            <person name="Pierre F."/>
            <person name="Priest M."/>
            <person name="Raghuraman S."/>
            <person name="Rege F."/>
            <person name="Reyes R."/>
            <person name="Rise C."/>
            <person name="Rogov P."/>
            <person name="Ross K."/>
            <person name="Ryan E."/>
            <person name="Settipalli S."/>
            <person name="Shea T."/>
            <person name="Sherpa N."/>
            <person name="Shi L."/>
            <person name="Shih D."/>
            <person name="Sparrow T."/>
            <person name="Spaulding J."/>
            <person name="Stalker J."/>
            <person name="Stange-Thomann N."/>
            <person name="Stavropoulos S."/>
            <person name="Stone C."/>
            <person name="Strader C."/>
            <person name="Tesfaye S."/>
            <person name="Thomson T."/>
            <person name="Thoulutsang Y."/>
            <person name="Thoulutsang D."/>
            <person name="Topham K."/>
            <person name="Topping I."/>
            <person name="Tsamla T."/>
            <person name="Vassiliev H."/>
            <person name="Vo A."/>
            <person name="Wangchuk T."/>
            <person name="Wangdi T."/>
            <person name="Weiand M."/>
            <person name="Wilkinson J."/>
            <person name="Wilson A."/>
            <person name="Yadav S."/>
            <person name="Young G."/>
            <person name="Yu Q."/>
            <person name="Zembek L."/>
            <person name="Zhong D."/>
            <person name="Zimmer A."/>
            <person name="Zwirko Z."/>
            <person name="Jaffe D.B."/>
            <person name="Alvarez P."/>
            <person name="Brockman W."/>
            <person name="Butler J."/>
            <person name="Chin C."/>
            <person name="Gnerre S."/>
            <person name="Grabherr M."/>
            <person name="Kleber M."/>
            <person name="Mauceli E."/>
            <person name="MacCallum I."/>
        </authorList>
    </citation>
    <scope>NUCLEOTIDE SEQUENCE [LARGE SCALE GENOMIC DNA]</scope>
    <source>
        <strain evidence="3">Tucson 15010-1051.87</strain>
    </source>
</reference>
<dbReference type="HOGENOM" id="CLU_1095256_0_0_1"/>
<name>B4LR35_DROVI</name>
<dbReference type="KEGG" id="dvi:6628287"/>
<dbReference type="PhylomeDB" id="B4LR35"/>
<sequence>MFKHSISSFLLLAACVAINAASHSSSGEASGHKAALAAIQPRLLLWNRRSENKPQQPIVIVQPNSDESDRHHHRRPYYPDYYPYPYPPTPQRPPFQVPGLNDYFGGGGPSIIIINPNNAQNLTAPAAPAAATTGGRSGGLRRNAVPIIDLLQGLNAQEDDTEVINAAENESEAAAAAAAMAAAQAPLAQYGAEERDEDLAEDELALLERQAARGLSTKHLLSLLLQDKRRRHFQEAAAGIYLRNYNQNRK</sequence>
<proteinExistence type="predicted"/>
<evidence type="ECO:0000256" key="1">
    <source>
        <dbReference type="SAM" id="SignalP"/>
    </source>
</evidence>
<dbReference type="FunCoup" id="B4LR35">
    <property type="interactions" value="6"/>
</dbReference>
<dbReference type="eggNOG" id="ENOG502TCFX">
    <property type="taxonomic scope" value="Eukaryota"/>
</dbReference>
<keyword evidence="1" id="KW-0732">Signal</keyword>
<feature type="signal peptide" evidence="1">
    <location>
        <begin position="1"/>
        <end position="21"/>
    </location>
</feature>
<accession>B4LR35</accession>
<dbReference type="STRING" id="7244.B4LR35"/>
<dbReference type="OMA" id="TYLIINP"/>
<protein>
    <submittedName>
        <fullName evidence="2">Uncharacterized protein</fullName>
    </submittedName>
</protein>
<evidence type="ECO:0000313" key="2">
    <source>
        <dbReference type="EMBL" id="EDW63499.1"/>
    </source>
</evidence>
<evidence type="ECO:0000313" key="3">
    <source>
        <dbReference type="Proteomes" id="UP000008792"/>
    </source>
</evidence>
<dbReference type="Proteomes" id="UP000008792">
    <property type="component" value="Unassembled WGS sequence"/>
</dbReference>
<feature type="chain" id="PRO_5002816410" evidence="1">
    <location>
        <begin position="22"/>
        <end position="250"/>
    </location>
</feature>
<dbReference type="EMBL" id="CH940649">
    <property type="protein sequence ID" value="EDW63499.1"/>
    <property type="molecule type" value="Genomic_DNA"/>
</dbReference>
<dbReference type="PROSITE" id="PS51257">
    <property type="entry name" value="PROKAR_LIPOPROTEIN"/>
    <property type="match status" value="1"/>
</dbReference>
<dbReference type="OrthoDB" id="7866170at2759"/>